<comment type="similarity">
    <text evidence="2">Belongs to the cation transport ATPase (P-type) (TC 3.A.3) family. Type IB subfamily.</text>
</comment>
<keyword evidence="3" id="KW-0813">Transport</keyword>
<dbReference type="Gene3D" id="3.30.70.100">
    <property type="match status" value="1"/>
</dbReference>
<gene>
    <name evidence="17" type="ORF">A11Q_1221</name>
</gene>
<feature type="transmembrane region" description="Helical" evidence="15">
    <location>
        <begin position="228"/>
        <end position="247"/>
    </location>
</feature>
<name>M4V7R0_9BACT</name>
<dbReference type="SUPFAM" id="SSF81665">
    <property type="entry name" value="Calcium ATPase, transmembrane domain M"/>
    <property type="match status" value="1"/>
</dbReference>
<dbReference type="AlphaFoldDB" id="M4V7R0"/>
<accession>M4V7R0</accession>
<dbReference type="InterPro" id="IPR018303">
    <property type="entry name" value="ATPase_P-typ_P_site"/>
</dbReference>
<keyword evidence="6 15" id="KW-0812">Transmembrane</keyword>
<evidence type="ECO:0000256" key="14">
    <source>
        <dbReference type="SAM" id="MobiDB-lite"/>
    </source>
</evidence>
<dbReference type="EMBL" id="CP003537">
    <property type="protein sequence ID" value="AGH95437.1"/>
    <property type="molecule type" value="Genomic_DNA"/>
</dbReference>
<evidence type="ECO:0000256" key="7">
    <source>
        <dbReference type="ARBA" id="ARBA00022723"/>
    </source>
</evidence>
<evidence type="ECO:0000256" key="6">
    <source>
        <dbReference type="ARBA" id="ARBA00022692"/>
    </source>
</evidence>
<sequence>MQQPQKVPTNTNIPSDMKSEVKSDKTSEAWARYNLHEVEEQFDFGSQADTKKFRFYVEGIRCASCVHRLEELPQKNKSILLSQVNFGLKTLELQVDKQLHLGDLGQVIENMGFHPTPLNKDNSILDARKKENRTDLKRIGVAAAVAGNQMLFAVPLYAGLQGDLASIFKWISFTLFLPLLFYSARGFYHKAWSSLKSRQLNVDMMIVVALWSGFIFSSYSLLTGGEELYFDSTASFIFLILSARYFLKKYQERFAAKDIMSEMFLREIFDVEEEGIHRTVTFDKIKVGAHLFLKRGQTLPCDAVLACEDSEFDLSFLTGEAYPQKKQKGDLIRAGSRLLSQEATVVCETENAQTQLANLLNSLAQKQKNKSTYQNLSDIIAHRLTFTVFAIAGLFFLFTVQESGIEAFKRSLALITIACPCAVAFGTPLAQSMGLRRALEKGYFIRSSDVFEKLDQVKKIVFDKTGTLTSSQLKFIKSYPENISDEVKAIILGLEKNSVHPVAVSLKNTWASLNPAAVENLHEISGFGVEGTVDGKIYRLGRSSTTEDENLQVDLTVDGRREAYLFFEEELRTEAKSLVQELYKQDMQVMLLSGDRRQRALEIARQLEIRPAAVHSDQSAESKQAVIEKENPCLYVGDGLNDLQALNAAYVSFAVRGPFEATYQVCDVFAPQKDLSAVVEMLEISRQVYRVIRGNLLFALVYNSIGGVLALSGYINPLMAAVLMPISSVLIISHTVWRMK</sequence>
<feature type="transmembrane region" description="Helical" evidence="15">
    <location>
        <begin position="412"/>
        <end position="430"/>
    </location>
</feature>
<dbReference type="STRING" id="1184267.A11Q_1221"/>
<dbReference type="OrthoDB" id="5287215at2"/>
<keyword evidence="5" id="KW-0597">Phosphoprotein</keyword>
<keyword evidence="13" id="KW-0175">Coiled coil</keyword>
<keyword evidence="8" id="KW-0460">Magnesium</keyword>
<evidence type="ECO:0000256" key="4">
    <source>
        <dbReference type="ARBA" id="ARBA00022475"/>
    </source>
</evidence>
<dbReference type="CDD" id="cd00371">
    <property type="entry name" value="HMA"/>
    <property type="match status" value="1"/>
</dbReference>
<feature type="transmembrane region" description="Helical" evidence="15">
    <location>
        <begin position="718"/>
        <end position="737"/>
    </location>
</feature>
<dbReference type="GO" id="GO:0005507">
    <property type="term" value="F:copper ion binding"/>
    <property type="evidence" value="ECO:0007669"/>
    <property type="project" value="TreeGrafter"/>
</dbReference>
<dbReference type="Pfam" id="PF00702">
    <property type="entry name" value="Hydrolase"/>
    <property type="match status" value="1"/>
</dbReference>
<evidence type="ECO:0000256" key="1">
    <source>
        <dbReference type="ARBA" id="ARBA00004651"/>
    </source>
</evidence>
<feature type="transmembrane region" description="Helical" evidence="15">
    <location>
        <begin position="170"/>
        <end position="188"/>
    </location>
</feature>
<feature type="compositionally biased region" description="Polar residues" evidence="14">
    <location>
        <begin position="1"/>
        <end position="14"/>
    </location>
</feature>
<organism evidence="17 18">
    <name type="scientific">Pseudobdellovibrio exovorus JSS</name>
    <dbReference type="NCBI Taxonomy" id="1184267"/>
    <lineage>
        <taxon>Bacteria</taxon>
        <taxon>Pseudomonadati</taxon>
        <taxon>Bdellovibrionota</taxon>
        <taxon>Bdellovibrionia</taxon>
        <taxon>Bdellovibrionales</taxon>
        <taxon>Pseudobdellovibrionaceae</taxon>
        <taxon>Pseudobdellovibrio</taxon>
    </lineage>
</organism>
<evidence type="ECO:0000256" key="3">
    <source>
        <dbReference type="ARBA" id="ARBA00022448"/>
    </source>
</evidence>
<dbReference type="SUPFAM" id="SSF81653">
    <property type="entry name" value="Calcium ATPase, transduction domain A"/>
    <property type="match status" value="1"/>
</dbReference>
<protein>
    <submittedName>
        <fullName evidence="17">Cation transporter E1-E2 family ATPase</fullName>
    </submittedName>
</protein>
<keyword evidence="4" id="KW-1003">Cell membrane</keyword>
<dbReference type="PANTHER" id="PTHR43520:SF5">
    <property type="entry name" value="CATION-TRANSPORTING P-TYPE ATPASE-RELATED"/>
    <property type="match status" value="1"/>
</dbReference>
<evidence type="ECO:0000313" key="18">
    <source>
        <dbReference type="Proteomes" id="UP000012040"/>
    </source>
</evidence>
<proteinExistence type="inferred from homology"/>
<evidence type="ECO:0000256" key="11">
    <source>
        <dbReference type="ARBA" id="ARBA00023065"/>
    </source>
</evidence>
<dbReference type="InterPro" id="IPR023298">
    <property type="entry name" value="ATPase_P-typ_TM_dom_sf"/>
</dbReference>
<dbReference type="InterPro" id="IPR036412">
    <property type="entry name" value="HAD-like_sf"/>
</dbReference>
<keyword evidence="10 15" id="KW-1133">Transmembrane helix</keyword>
<feature type="domain" description="P-type ATPase A" evidence="16">
    <location>
        <begin position="271"/>
        <end position="362"/>
    </location>
</feature>
<keyword evidence="18" id="KW-1185">Reference proteome</keyword>
<dbReference type="InterPro" id="IPR001757">
    <property type="entry name" value="P_typ_ATPase"/>
</dbReference>
<dbReference type="GO" id="GO:0005886">
    <property type="term" value="C:plasma membrane"/>
    <property type="evidence" value="ECO:0007669"/>
    <property type="project" value="UniProtKB-SubCell"/>
</dbReference>
<evidence type="ECO:0000256" key="8">
    <source>
        <dbReference type="ARBA" id="ARBA00022842"/>
    </source>
</evidence>
<dbReference type="PRINTS" id="PR00119">
    <property type="entry name" value="CATATPASE"/>
</dbReference>
<dbReference type="PROSITE" id="PS00154">
    <property type="entry name" value="ATPASE_E1_E2"/>
    <property type="match status" value="1"/>
</dbReference>
<feature type="transmembrane region" description="Helical" evidence="15">
    <location>
        <begin position="691"/>
        <end position="712"/>
    </location>
</feature>
<evidence type="ECO:0000259" key="16">
    <source>
        <dbReference type="Pfam" id="PF00122"/>
    </source>
</evidence>
<keyword evidence="11" id="KW-0406">Ion transport</keyword>
<dbReference type="SUPFAM" id="SSF55008">
    <property type="entry name" value="HMA, heavy metal-associated domain"/>
    <property type="match status" value="1"/>
</dbReference>
<dbReference type="GO" id="GO:0005524">
    <property type="term" value="F:ATP binding"/>
    <property type="evidence" value="ECO:0007669"/>
    <property type="project" value="InterPro"/>
</dbReference>
<dbReference type="KEGG" id="bex:A11Q_1221"/>
<dbReference type="Gene3D" id="2.70.150.10">
    <property type="entry name" value="Calcium-transporting ATPase, cytoplasmic transduction domain A"/>
    <property type="match status" value="1"/>
</dbReference>
<dbReference type="NCBIfam" id="TIGR01494">
    <property type="entry name" value="ATPase_P-type"/>
    <property type="match status" value="2"/>
</dbReference>
<dbReference type="HOGENOM" id="CLU_001771_0_3_7"/>
<dbReference type="Proteomes" id="UP000012040">
    <property type="component" value="Chromosome"/>
</dbReference>
<keyword evidence="12 15" id="KW-0472">Membrane</keyword>
<dbReference type="InterPro" id="IPR036163">
    <property type="entry name" value="HMA_dom_sf"/>
</dbReference>
<dbReference type="GO" id="GO:0016887">
    <property type="term" value="F:ATP hydrolysis activity"/>
    <property type="evidence" value="ECO:0007669"/>
    <property type="project" value="InterPro"/>
</dbReference>
<feature type="transmembrane region" description="Helical" evidence="15">
    <location>
        <begin position="380"/>
        <end position="400"/>
    </location>
</feature>
<feature type="transmembrane region" description="Helical" evidence="15">
    <location>
        <begin position="139"/>
        <end position="158"/>
    </location>
</feature>
<dbReference type="GO" id="GO:0043682">
    <property type="term" value="F:P-type divalent copper transporter activity"/>
    <property type="evidence" value="ECO:0007669"/>
    <property type="project" value="TreeGrafter"/>
</dbReference>
<dbReference type="SUPFAM" id="SSF56784">
    <property type="entry name" value="HAD-like"/>
    <property type="match status" value="1"/>
</dbReference>
<feature type="coiled-coil region" evidence="13">
    <location>
        <begin position="349"/>
        <end position="376"/>
    </location>
</feature>
<evidence type="ECO:0000256" key="13">
    <source>
        <dbReference type="SAM" id="Coils"/>
    </source>
</evidence>
<dbReference type="GO" id="GO:0055070">
    <property type="term" value="P:copper ion homeostasis"/>
    <property type="evidence" value="ECO:0007669"/>
    <property type="project" value="TreeGrafter"/>
</dbReference>
<comment type="subcellular location">
    <subcellularLocation>
        <location evidence="1">Cell membrane</location>
        <topology evidence="1">Multi-pass membrane protein</topology>
    </subcellularLocation>
</comment>
<dbReference type="RefSeq" id="WP_015469927.1">
    <property type="nucleotide sequence ID" value="NC_020813.1"/>
</dbReference>
<keyword evidence="7" id="KW-0479">Metal-binding</keyword>
<dbReference type="Gene3D" id="3.40.50.1000">
    <property type="entry name" value="HAD superfamily/HAD-like"/>
    <property type="match status" value="1"/>
</dbReference>
<dbReference type="eggNOG" id="COG2217">
    <property type="taxonomic scope" value="Bacteria"/>
</dbReference>
<dbReference type="Pfam" id="PF00122">
    <property type="entry name" value="E1-E2_ATPase"/>
    <property type="match status" value="1"/>
</dbReference>
<evidence type="ECO:0000256" key="12">
    <source>
        <dbReference type="ARBA" id="ARBA00023136"/>
    </source>
</evidence>
<dbReference type="InterPro" id="IPR059000">
    <property type="entry name" value="ATPase_P-type_domA"/>
</dbReference>
<dbReference type="InterPro" id="IPR006121">
    <property type="entry name" value="HMA_dom"/>
</dbReference>
<keyword evidence="9" id="KW-1278">Translocase</keyword>
<evidence type="ECO:0000256" key="9">
    <source>
        <dbReference type="ARBA" id="ARBA00022967"/>
    </source>
</evidence>
<evidence type="ECO:0000256" key="5">
    <source>
        <dbReference type="ARBA" id="ARBA00022553"/>
    </source>
</evidence>
<evidence type="ECO:0000313" key="17">
    <source>
        <dbReference type="EMBL" id="AGH95437.1"/>
    </source>
</evidence>
<feature type="transmembrane region" description="Helical" evidence="15">
    <location>
        <begin position="200"/>
        <end position="222"/>
    </location>
</feature>
<dbReference type="InterPro" id="IPR023299">
    <property type="entry name" value="ATPase_P-typ_cyto_dom_N"/>
</dbReference>
<dbReference type="InterPro" id="IPR008250">
    <property type="entry name" value="ATPase_P-typ_transduc_dom_A_sf"/>
</dbReference>
<dbReference type="PANTHER" id="PTHR43520">
    <property type="entry name" value="ATP7, ISOFORM B"/>
    <property type="match status" value="1"/>
</dbReference>
<feature type="region of interest" description="Disordered" evidence="14">
    <location>
        <begin position="1"/>
        <end position="24"/>
    </location>
</feature>
<evidence type="ECO:0000256" key="10">
    <source>
        <dbReference type="ARBA" id="ARBA00022989"/>
    </source>
</evidence>
<dbReference type="PATRIC" id="fig|1184267.3.peg.1236"/>
<evidence type="ECO:0000256" key="15">
    <source>
        <dbReference type="SAM" id="Phobius"/>
    </source>
</evidence>
<dbReference type="InterPro" id="IPR023214">
    <property type="entry name" value="HAD_sf"/>
</dbReference>
<evidence type="ECO:0000256" key="2">
    <source>
        <dbReference type="ARBA" id="ARBA00006024"/>
    </source>
</evidence>
<reference evidence="17 18" key="1">
    <citation type="journal article" date="2013" name="ISME J.">
        <title>By their genes ye shall know them: genomic signatures of predatory bacteria.</title>
        <authorList>
            <person name="Pasternak Z."/>
            <person name="Pietrokovski S."/>
            <person name="Rotem O."/>
            <person name="Gophna U."/>
            <person name="Lurie-Weinberger M.N."/>
            <person name="Jurkevitch E."/>
        </authorList>
    </citation>
    <scope>NUCLEOTIDE SEQUENCE [LARGE SCALE GENOMIC DNA]</scope>
    <source>
        <strain evidence="17 18">JSS</strain>
    </source>
</reference>
<dbReference type="Gene3D" id="3.40.1110.10">
    <property type="entry name" value="Calcium-transporting ATPase, cytoplasmic domain N"/>
    <property type="match status" value="1"/>
</dbReference>